<comment type="caution">
    <text evidence="2">The sequence shown here is derived from an EMBL/GenBank/DDBJ whole genome shotgun (WGS) entry which is preliminary data.</text>
</comment>
<evidence type="ECO:0000313" key="2">
    <source>
        <dbReference type="EMBL" id="GAA4611159.1"/>
    </source>
</evidence>
<feature type="domain" description="DUF397" evidence="1">
    <location>
        <begin position="25"/>
        <end position="45"/>
    </location>
</feature>
<keyword evidence="3" id="KW-1185">Reference proteome</keyword>
<accession>A0ABP8TLN5</accession>
<evidence type="ECO:0000259" key="1">
    <source>
        <dbReference type="Pfam" id="PF04149"/>
    </source>
</evidence>
<reference evidence="3" key="1">
    <citation type="journal article" date="2019" name="Int. J. Syst. Evol. Microbiol.">
        <title>The Global Catalogue of Microorganisms (GCM) 10K type strain sequencing project: providing services to taxonomists for standard genome sequencing and annotation.</title>
        <authorList>
            <consortium name="The Broad Institute Genomics Platform"/>
            <consortium name="The Broad Institute Genome Sequencing Center for Infectious Disease"/>
            <person name="Wu L."/>
            <person name="Ma J."/>
        </authorList>
    </citation>
    <scope>NUCLEOTIDE SEQUENCE [LARGE SCALE GENOMIC DNA]</scope>
    <source>
        <strain evidence="3">JCM 17938</strain>
    </source>
</reference>
<dbReference type="RefSeq" id="WP_345358230.1">
    <property type="nucleotide sequence ID" value="NZ_BAABHJ010000016.1"/>
</dbReference>
<protein>
    <recommendedName>
        <fullName evidence="1">DUF397 domain-containing protein</fullName>
    </recommendedName>
</protein>
<sequence length="56" mass="5922">MDDLTWRKPTRSGSNGGDCVELAVTWRKAARSTANGGDCVEVAVVEWGGEGASDRP</sequence>
<feature type="domain" description="DUF397" evidence="1">
    <location>
        <begin position="4"/>
        <end position="23"/>
    </location>
</feature>
<evidence type="ECO:0000313" key="3">
    <source>
        <dbReference type="Proteomes" id="UP001500212"/>
    </source>
</evidence>
<dbReference type="Pfam" id="PF04149">
    <property type="entry name" value="DUF397"/>
    <property type="match status" value="2"/>
</dbReference>
<dbReference type="InterPro" id="IPR007278">
    <property type="entry name" value="DUF397"/>
</dbReference>
<dbReference type="Proteomes" id="UP001500212">
    <property type="component" value="Unassembled WGS sequence"/>
</dbReference>
<dbReference type="EMBL" id="BAABHJ010000016">
    <property type="protein sequence ID" value="GAA4611159.1"/>
    <property type="molecule type" value="Genomic_DNA"/>
</dbReference>
<organism evidence="2 3">
    <name type="scientific">Actinoallomurus liliacearum</name>
    <dbReference type="NCBI Taxonomy" id="1080073"/>
    <lineage>
        <taxon>Bacteria</taxon>
        <taxon>Bacillati</taxon>
        <taxon>Actinomycetota</taxon>
        <taxon>Actinomycetes</taxon>
        <taxon>Streptosporangiales</taxon>
        <taxon>Thermomonosporaceae</taxon>
        <taxon>Actinoallomurus</taxon>
    </lineage>
</organism>
<gene>
    <name evidence="2" type="ORF">GCM10023195_47120</name>
</gene>
<proteinExistence type="predicted"/>
<name>A0ABP8TLN5_9ACTN</name>